<dbReference type="InterPro" id="IPR000871">
    <property type="entry name" value="Beta-lactam_class-A"/>
</dbReference>
<proteinExistence type="inferred from homology"/>
<feature type="signal peptide" evidence="8">
    <location>
        <begin position="1"/>
        <end position="22"/>
    </location>
</feature>
<dbReference type="GO" id="GO:0046677">
    <property type="term" value="P:response to antibiotic"/>
    <property type="evidence" value="ECO:0007669"/>
    <property type="project" value="UniProtKB-UniRule"/>
</dbReference>
<dbReference type="PANTHER" id="PTHR35333">
    <property type="entry name" value="BETA-LACTAMASE"/>
    <property type="match status" value="1"/>
</dbReference>
<dbReference type="PRINTS" id="PR00118">
    <property type="entry name" value="BLACTAMASEA"/>
</dbReference>
<accession>A0A4Q0RUT1</accession>
<dbReference type="PROSITE" id="PS00146">
    <property type="entry name" value="BETA_LACTAMASE_A"/>
    <property type="match status" value="1"/>
</dbReference>
<dbReference type="NCBIfam" id="NF033103">
    <property type="entry name" value="bla_class_A"/>
    <property type="match status" value="1"/>
</dbReference>
<evidence type="ECO:0000313" key="10">
    <source>
        <dbReference type="EMBL" id="RXH21571.1"/>
    </source>
</evidence>
<evidence type="ECO:0000256" key="8">
    <source>
        <dbReference type="SAM" id="SignalP"/>
    </source>
</evidence>
<dbReference type="EMBL" id="LBJQ01000094">
    <property type="protein sequence ID" value="RXH21571.1"/>
    <property type="molecule type" value="Genomic_DNA"/>
</dbReference>
<gene>
    <name evidence="10" type="ORF">XH99_36775</name>
</gene>
<dbReference type="EC" id="3.5.2.6" evidence="3 6"/>
<dbReference type="SUPFAM" id="SSF56601">
    <property type="entry name" value="beta-lactamase/transpeptidase-like"/>
    <property type="match status" value="1"/>
</dbReference>
<dbReference type="OrthoDB" id="9784149at2"/>
<feature type="chain" id="PRO_5020223439" description="Beta-lactamase" evidence="8">
    <location>
        <begin position="23"/>
        <end position="285"/>
    </location>
</feature>
<dbReference type="RefSeq" id="WP_128922807.1">
    <property type="nucleotide sequence ID" value="NZ_LBJC01000024.1"/>
</dbReference>
<keyword evidence="8" id="KW-0732">Signal</keyword>
<evidence type="ECO:0000256" key="6">
    <source>
        <dbReference type="RuleBase" id="RU361140"/>
    </source>
</evidence>
<keyword evidence="11" id="KW-1185">Reference proteome</keyword>
<organism evidence="10 11">
    <name type="scientific">Bradyrhizobium nanningense</name>
    <dbReference type="NCBI Taxonomy" id="1325118"/>
    <lineage>
        <taxon>Bacteria</taxon>
        <taxon>Pseudomonadati</taxon>
        <taxon>Pseudomonadota</taxon>
        <taxon>Alphaproteobacteria</taxon>
        <taxon>Hyphomicrobiales</taxon>
        <taxon>Nitrobacteraceae</taxon>
        <taxon>Bradyrhizobium</taxon>
    </lineage>
</organism>
<dbReference type="AlphaFoldDB" id="A0A4Q0RUT1"/>
<dbReference type="Proteomes" id="UP000289546">
    <property type="component" value="Unassembled WGS sequence"/>
</dbReference>
<dbReference type="PANTHER" id="PTHR35333:SF3">
    <property type="entry name" value="BETA-LACTAMASE-TYPE TRANSPEPTIDASE FOLD CONTAINING PROTEIN"/>
    <property type="match status" value="1"/>
</dbReference>
<comment type="caution">
    <text evidence="10">The sequence shown here is derived from an EMBL/GenBank/DDBJ whole genome shotgun (WGS) entry which is preliminary data.</text>
</comment>
<protein>
    <recommendedName>
        <fullName evidence="3 6">Beta-lactamase</fullName>
        <ecNumber evidence="3 6">3.5.2.6</ecNumber>
    </recommendedName>
</protein>
<name>A0A4Q0RUT1_9BRAD</name>
<feature type="domain" description="Beta-lactamase class A catalytic" evidence="9">
    <location>
        <begin position="41"/>
        <end position="259"/>
    </location>
</feature>
<dbReference type="GO" id="GO:0008800">
    <property type="term" value="F:beta-lactamase activity"/>
    <property type="evidence" value="ECO:0007669"/>
    <property type="project" value="UniProtKB-UniRule"/>
</dbReference>
<evidence type="ECO:0000256" key="2">
    <source>
        <dbReference type="ARBA" id="ARBA00009009"/>
    </source>
</evidence>
<feature type="region of interest" description="Disordered" evidence="7">
    <location>
        <begin position="158"/>
        <end position="179"/>
    </location>
</feature>
<reference evidence="10 11" key="1">
    <citation type="submission" date="2015-04" db="EMBL/GenBank/DDBJ databases">
        <title>Comparative genomics of rhizobia nodulating Arachis hypogaea in China.</title>
        <authorList>
            <person name="Li Y."/>
        </authorList>
    </citation>
    <scope>NUCLEOTIDE SEQUENCE [LARGE SCALE GENOMIC DNA]</scope>
    <source>
        <strain evidence="10 11">CCBAU 51757</strain>
    </source>
</reference>
<evidence type="ECO:0000256" key="4">
    <source>
        <dbReference type="ARBA" id="ARBA00022801"/>
    </source>
</evidence>
<dbReference type="Pfam" id="PF13354">
    <property type="entry name" value="Beta-lactamase2"/>
    <property type="match status" value="1"/>
</dbReference>
<evidence type="ECO:0000256" key="7">
    <source>
        <dbReference type="SAM" id="MobiDB-lite"/>
    </source>
</evidence>
<evidence type="ECO:0000313" key="11">
    <source>
        <dbReference type="Proteomes" id="UP000289546"/>
    </source>
</evidence>
<keyword evidence="4 6" id="KW-0378">Hydrolase</keyword>
<sequence>MPLDRRSLLASLCWMVASPALAVEAPPEFESYERESGGRIGVYAENLATGKKLAWRADERFVMCSTFKASLAACVLARIDRGEEQPTAMIPYGKDDLLEYAPAAKQNLAAGTMSVTEMCKAIVELSDNTCANLLLARIGGPAALTTFWRSIGDSASRLDHNEPELNRSPPGNPQDTTTPMAMAGNLRRLVVGEALSPASRALLRDWMENCKTGANRLRGGLPASWTIGDKTGNNGKDASGDIAVVWPKPETPILIAAYTQGGTPKPAQIEAAFARIGRMAAERLA</sequence>
<evidence type="ECO:0000256" key="1">
    <source>
        <dbReference type="ARBA" id="ARBA00001526"/>
    </source>
</evidence>
<dbReference type="InterPro" id="IPR045155">
    <property type="entry name" value="Beta-lactam_cat"/>
</dbReference>
<evidence type="ECO:0000256" key="3">
    <source>
        <dbReference type="ARBA" id="ARBA00012865"/>
    </source>
</evidence>
<dbReference type="InterPro" id="IPR023650">
    <property type="entry name" value="Beta-lactam_class-A_AS"/>
</dbReference>
<comment type="catalytic activity">
    <reaction evidence="1 6">
        <text>a beta-lactam + H2O = a substituted beta-amino acid</text>
        <dbReference type="Rhea" id="RHEA:20401"/>
        <dbReference type="ChEBI" id="CHEBI:15377"/>
        <dbReference type="ChEBI" id="CHEBI:35627"/>
        <dbReference type="ChEBI" id="CHEBI:140347"/>
        <dbReference type="EC" id="3.5.2.6"/>
    </reaction>
</comment>
<keyword evidence="5 6" id="KW-0046">Antibiotic resistance</keyword>
<evidence type="ECO:0000259" key="9">
    <source>
        <dbReference type="Pfam" id="PF13354"/>
    </source>
</evidence>
<dbReference type="InterPro" id="IPR012338">
    <property type="entry name" value="Beta-lactam/transpept-like"/>
</dbReference>
<comment type="similarity">
    <text evidence="2 6">Belongs to the class-A beta-lactamase family.</text>
</comment>
<dbReference type="Gene3D" id="3.40.710.10">
    <property type="entry name" value="DD-peptidase/beta-lactamase superfamily"/>
    <property type="match status" value="1"/>
</dbReference>
<evidence type="ECO:0000256" key="5">
    <source>
        <dbReference type="ARBA" id="ARBA00023251"/>
    </source>
</evidence>
<dbReference type="GO" id="GO:0030655">
    <property type="term" value="P:beta-lactam antibiotic catabolic process"/>
    <property type="evidence" value="ECO:0007669"/>
    <property type="project" value="InterPro"/>
</dbReference>